<dbReference type="GO" id="GO:0005737">
    <property type="term" value="C:cytoplasm"/>
    <property type="evidence" value="ECO:0007669"/>
    <property type="project" value="TreeGrafter"/>
</dbReference>
<dbReference type="Gene3D" id="3.90.175.10">
    <property type="entry name" value="Diphtheria Toxin, domain 1"/>
    <property type="match status" value="1"/>
</dbReference>
<dbReference type="AlphaFoldDB" id="A0A8C4RMM6"/>
<dbReference type="PANTHER" id="PTHR36542">
    <property type="entry name" value="GIG2-LIKE PROTEIN DRED-RELATED"/>
    <property type="match status" value="1"/>
</dbReference>
<dbReference type="Ensembl" id="ENSECRT00000002776.1">
    <property type="protein sequence ID" value="ENSECRP00000002733.1"/>
    <property type="gene ID" value="ENSECRG00000001868.1"/>
</dbReference>
<dbReference type="SUPFAM" id="SSF56399">
    <property type="entry name" value="ADP-ribosylation"/>
    <property type="match status" value="1"/>
</dbReference>
<evidence type="ECO:0000313" key="1">
    <source>
        <dbReference type="Ensembl" id="ENSECRP00000002733.1"/>
    </source>
</evidence>
<dbReference type="GeneTree" id="ENSGT00940000163496"/>
<dbReference type="PANTHER" id="PTHR36542:SF2">
    <property type="entry name" value="GIG2-LIKE PROTEIN DRED-RELATED"/>
    <property type="match status" value="1"/>
</dbReference>
<sequence length="161" mass="18586">MACFFNSFNGDPTTLEYNTKPQNGQVYVMYHGTTKRKAKNIKKYGFQRSSDGMLGPGVYVSRDIHKASRYPIHSRPENRAVLELLVNVGRVKKIDRQDHPLQKIWHNYGYDTAWVPPKCGMVRSGQEEDCVWDPRRIQLTAILDPVWIHARAYTVSVYISV</sequence>
<evidence type="ECO:0000313" key="2">
    <source>
        <dbReference type="Proteomes" id="UP000694620"/>
    </source>
</evidence>
<name>A0A8C4RMM6_ERPCA</name>
<keyword evidence="2" id="KW-1185">Reference proteome</keyword>
<protein>
    <recommendedName>
        <fullName evidence="3">PARP catalytic domain-containing protein</fullName>
    </recommendedName>
</protein>
<evidence type="ECO:0008006" key="3">
    <source>
        <dbReference type="Google" id="ProtNLM"/>
    </source>
</evidence>
<organism evidence="1 2">
    <name type="scientific">Erpetoichthys calabaricus</name>
    <name type="common">Rope fish</name>
    <name type="synonym">Calamoichthys calabaricus</name>
    <dbReference type="NCBI Taxonomy" id="27687"/>
    <lineage>
        <taxon>Eukaryota</taxon>
        <taxon>Metazoa</taxon>
        <taxon>Chordata</taxon>
        <taxon>Craniata</taxon>
        <taxon>Vertebrata</taxon>
        <taxon>Euteleostomi</taxon>
        <taxon>Actinopterygii</taxon>
        <taxon>Polypteriformes</taxon>
        <taxon>Polypteridae</taxon>
        <taxon>Erpetoichthys</taxon>
    </lineage>
</organism>
<dbReference type="Proteomes" id="UP000694620">
    <property type="component" value="Chromosome 5"/>
</dbReference>
<proteinExistence type="predicted"/>
<reference evidence="1" key="1">
    <citation type="submission" date="2021-06" db="EMBL/GenBank/DDBJ databases">
        <authorList>
            <consortium name="Wellcome Sanger Institute Data Sharing"/>
        </authorList>
    </citation>
    <scope>NUCLEOTIDE SEQUENCE [LARGE SCALE GENOMIC DNA]</scope>
</reference>
<accession>A0A8C4RMM6</accession>
<reference evidence="1" key="2">
    <citation type="submission" date="2025-08" db="UniProtKB">
        <authorList>
            <consortium name="Ensembl"/>
        </authorList>
    </citation>
    <scope>IDENTIFICATION</scope>
</reference>
<reference evidence="1" key="3">
    <citation type="submission" date="2025-09" db="UniProtKB">
        <authorList>
            <consortium name="Ensembl"/>
        </authorList>
    </citation>
    <scope>IDENTIFICATION</scope>
</reference>